<dbReference type="Proteomes" id="UP001321473">
    <property type="component" value="Unassembled WGS sequence"/>
</dbReference>
<evidence type="ECO:0000313" key="3">
    <source>
        <dbReference type="EMBL" id="KAK8775221.1"/>
    </source>
</evidence>
<feature type="region of interest" description="Disordered" evidence="1">
    <location>
        <begin position="1003"/>
        <end position="1039"/>
    </location>
</feature>
<dbReference type="InterPro" id="IPR057435">
    <property type="entry name" value="Lips"/>
</dbReference>
<keyword evidence="4" id="KW-1185">Reference proteome</keyword>
<reference evidence="3 4" key="1">
    <citation type="journal article" date="2023" name="Arcadia Sci">
        <title>De novo assembly of a long-read Amblyomma americanum tick genome.</title>
        <authorList>
            <person name="Chou S."/>
            <person name="Poskanzer K.E."/>
            <person name="Rollins M."/>
            <person name="Thuy-Boun P.S."/>
        </authorList>
    </citation>
    <scope>NUCLEOTIDE SEQUENCE [LARGE SCALE GENOMIC DNA]</scope>
    <source>
        <strain evidence="3">F_SG_1</strain>
        <tissue evidence="3">Salivary glands</tissue>
    </source>
</reference>
<evidence type="ECO:0000256" key="1">
    <source>
        <dbReference type="SAM" id="MobiDB-lite"/>
    </source>
</evidence>
<comment type="caution">
    <text evidence="3">The sequence shown here is derived from an EMBL/GenBank/DDBJ whole genome shotgun (WGS) entry which is preliminary data.</text>
</comment>
<sequence>MTSFQDPRLPCTVFQSALRHSYGPRGARKGVPAAIKETAERVLFRWKKFPLRLPAPVFELPPALLGTDADGRKTHTTSLRDVFTAPNFEEVDAVARDAKGRPPRLDQAQLRSIQEHGEFEVGSRAFPGRTHRWRLSRVVQSGRAGAHQTLLRDVALALRLLVVTARNRLDSHFLSLRASWAALSRACFLLLDALVGLPSVSASLLTSRLQEERVKHLVAELTIEADTENQLEQLCLFVRYQIKKQTFEKCHLGEERLPTVPYVYRTPKGQLIDLRLYNTELLRSAMPFLAHILERELRGWFPAFREALVAKLRAKKLTDSDIEKQAKVAVQDEYLRRVSEAVGRDPGLENLAPSLGRLLSEQAQAAVLIQRALDVVRDRTEHYVAQERDRLQEEFPVLSLIGPWLRSHLRDVQGQLEREHCLEAHETALALCRERGLCQAAYFVARDLSFLREQAPALAAELARLRAPTRTFTWQTHVWRPSRWQVRRVGGPSSEGGLPGGGGDTLLLGERPTYVAEKQSTRLTSTRLPLWRWGNFCHRTWAHTCNAMFLLGILIPWCSPLSLRSLVLPRPFMPDFEVNQEDGRLQPRKSSSTQTLCSRLNRLWRHISKSRTDFEAQPDSGFVGKGLSRHLNRIWNYLVKGLVGTVLLVLLFPVVSLVVCSASLVAALLAPLWMPCVMLVFHLVMVLAYDFDSPAPERNRICVLGEAILWQGLVLGLLQPVVAALVALVLCPIAASCIFLVALLRWVGVRCWDALLFHGVVKRRARVPLGDSWMVTRVAGPGLSQDHLFQVNPEQALAAFLAKVESEQLLIYGQQTEQQILEPLKAYDRFVEQCFGPFAATLARDRGPYRDLEAELSNMVSALKAEVDKRRRELQLGLGVGARQRTRMSAGGLQSALAAGAGLAQQLLPRLPSAYWHERTLEEKDWLGLAAQLYSEIFSPEFLVPLLEDDVAFPLQAVDVDLSRYKELAQMHSAVDLDVSRVIHLPKGKIHIHTPYLDLSAFNPQSSTTARTTASRTKRPPWKSRRESDSERPSLPPAVPHPAKIALIIFNRENEDPIPLDSDACQQVLKAVCSGSSNAEPVGSSGASSSTPSVSLQVTPSAEDERGWNFLRARHPATKCGASCRGFVRVASWLLSSSPFPGGAPKHLRSLTTEERGRNFLRARHPATKCGASCRGFVRIASWLLSSSPFPGDAPKPLRSSTTEERGRNFLRARHPATKCGASRRGCVFTDFGSAFLHTLLFFTVLHAALGPVRTLFMDFGSAFLHTVLYFTVLHAALGPVRTL</sequence>
<gene>
    <name evidence="3" type="ORF">V5799_031438</name>
</gene>
<dbReference type="PANTHER" id="PTHR37686:SF1">
    <property type="entry name" value="LD36006P"/>
    <property type="match status" value="1"/>
</dbReference>
<protein>
    <submittedName>
        <fullName evidence="3">Uncharacterized protein</fullName>
    </submittedName>
</protein>
<keyword evidence="2" id="KW-0472">Membrane</keyword>
<feature type="transmembrane region" description="Helical" evidence="2">
    <location>
        <begin position="637"/>
        <end position="666"/>
    </location>
</feature>
<feature type="transmembrane region" description="Helical" evidence="2">
    <location>
        <begin position="672"/>
        <end position="689"/>
    </location>
</feature>
<accession>A0AAQ4EKR8</accession>
<dbReference type="EMBL" id="JARKHS020014370">
    <property type="protein sequence ID" value="KAK8775221.1"/>
    <property type="molecule type" value="Genomic_DNA"/>
</dbReference>
<dbReference type="Pfam" id="PF25228">
    <property type="entry name" value="Lips"/>
    <property type="match status" value="1"/>
</dbReference>
<feature type="compositionally biased region" description="Low complexity" evidence="1">
    <location>
        <begin position="1006"/>
        <end position="1015"/>
    </location>
</feature>
<feature type="transmembrane region" description="Helical" evidence="2">
    <location>
        <begin position="724"/>
        <end position="747"/>
    </location>
</feature>
<name>A0AAQ4EKR8_AMBAM</name>
<keyword evidence="2" id="KW-0812">Transmembrane</keyword>
<organism evidence="3 4">
    <name type="scientific">Amblyomma americanum</name>
    <name type="common">Lone star tick</name>
    <dbReference type="NCBI Taxonomy" id="6943"/>
    <lineage>
        <taxon>Eukaryota</taxon>
        <taxon>Metazoa</taxon>
        <taxon>Ecdysozoa</taxon>
        <taxon>Arthropoda</taxon>
        <taxon>Chelicerata</taxon>
        <taxon>Arachnida</taxon>
        <taxon>Acari</taxon>
        <taxon>Parasitiformes</taxon>
        <taxon>Ixodida</taxon>
        <taxon>Ixodoidea</taxon>
        <taxon>Ixodidae</taxon>
        <taxon>Amblyomminae</taxon>
        <taxon>Amblyomma</taxon>
    </lineage>
</organism>
<keyword evidence="2" id="KW-1133">Transmembrane helix</keyword>
<dbReference type="PANTHER" id="PTHR37686">
    <property type="entry name" value="LD36006P"/>
    <property type="match status" value="1"/>
</dbReference>
<evidence type="ECO:0000313" key="4">
    <source>
        <dbReference type="Proteomes" id="UP001321473"/>
    </source>
</evidence>
<feature type="transmembrane region" description="Helical" evidence="2">
    <location>
        <begin position="1256"/>
        <end position="1278"/>
    </location>
</feature>
<proteinExistence type="predicted"/>
<feature type="transmembrane region" description="Helical" evidence="2">
    <location>
        <begin position="1228"/>
        <end position="1250"/>
    </location>
</feature>
<evidence type="ECO:0000256" key="2">
    <source>
        <dbReference type="SAM" id="Phobius"/>
    </source>
</evidence>